<feature type="domain" description="Glycosyltransferase RgtA/B/C/D-like" evidence="9">
    <location>
        <begin position="116"/>
        <end position="255"/>
    </location>
</feature>
<sequence>MSNHLVSIIAGILLLIMFSLAIFSIKEDSLTFDETAHITTGYSYLTQKDYRLNPEHPPLIKDIAALPLLFLNLNFPKDHPAWVQKEPPQWWSQFDLASQFLYHSGNNPDQILFWSRLPMIFLLIFLGWFLFKWARELFGNKAALLTLFFFSFSPTLLAHGRLVTTDVGAAAGIFIAIYYFIRFLKNPSPKNIIVAGISFGLAMLCKFTVALLIPLFGLVAFIWGLLQSEQQKIKLILKYLGLTLLVGIVGIIIIWPVYQYHVWNYPPEKQLRDTEFLLSNLGNRTIAETVIWMADKPVLRPYAHYALGLLMVMQRGAGGHTTYFLGEISAAGWKTYFPIVYLIKESLTLHILTLIALLYAAWLIRKPFWQNSFQRIKDWIKSHLPEFTMLVFIGIYWTASLSSNLNLGVRHLLPVFLFTFILVSAIITSWLKSPYLRIKYFLLGILILWQLISVISIYPHFLAYFNELAGGPNRGYIYTVNSNLDWGQDLKRLKKWVNENKIDKIYVDYFGGGDLKYYLKEKYEPWWGTRDPKELPKGNYLAVSASLLQGGRGEPARGFDQPTGYYHWLDKYTPVTKIGYSIFVYYIP</sequence>
<dbReference type="EMBL" id="PCRS01000001">
    <property type="protein sequence ID" value="PIP25186.1"/>
    <property type="molecule type" value="Genomic_DNA"/>
</dbReference>
<feature type="transmembrane region" description="Helical" evidence="8">
    <location>
        <begin position="111"/>
        <end position="131"/>
    </location>
</feature>
<keyword evidence="3" id="KW-0328">Glycosyltransferase</keyword>
<feature type="transmembrane region" description="Helical" evidence="8">
    <location>
        <begin position="137"/>
        <end position="157"/>
    </location>
</feature>
<dbReference type="GO" id="GO:0009103">
    <property type="term" value="P:lipopolysaccharide biosynthetic process"/>
    <property type="evidence" value="ECO:0007669"/>
    <property type="project" value="UniProtKB-ARBA"/>
</dbReference>
<evidence type="ECO:0000256" key="2">
    <source>
        <dbReference type="ARBA" id="ARBA00022475"/>
    </source>
</evidence>
<feature type="transmembrane region" description="Helical" evidence="8">
    <location>
        <begin position="384"/>
        <end position="405"/>
    </location>
</feature>
<feature type="transmembrane region" description="Helical" evidence="8">
    <location>
        <begin position="438"/>
        <end position="458"/>
    </location>
</feature>
<keyword evidence="7 8" id="KW-0472">Membrane</keyword>
<dbReference type="GO" id="GO:0005886">
    <property type="term" value="C:plasma membrane"/>
    <property type="evidence" value="ECO:0007669"/>
    <property type="project" value="UniProtKB-SubCell"/>
</dbReference>
<feature type="transmembrane region" description="Helical" evidence="8">
    <location>
        <begin position="193"/>
        <end position="223"/>
    </location>
</feature>
<dbReference type="Pfam" id="PF13231">
    <property type="entry name" value="PMT_2"/>
    <property type="match status" value="1"/>
</dbReference>
<name>A0A2G9Z108_9BACT</name>
<accession>A0A2G9Z108</accession>
<feature type="transmembrane region" description="Helical" evidence="8">
    <location>
        <begin position="347"/>
        <end position="364"/>
    </location>
</feature>
<feature type="transmembrane region" description="Helical" evidence="8">
    <location>
        <begin position="235"/>
        <end position="258"/>
    </location>
</feature>
<dbReference type="PANTHER" id="PTHR33908">
    <property type="entry name" value="MANNOSYLTRANSFERASE YKCB-RELATED"/>
    <property type="match status" value="1"/>
</dbReference>
<evidence type="ECO:0000259" key="9">
    <source>
        <dbReference type="Pfam" id="PF13231"/>
    </source>
</evidence>
<keyword evidence="2" id="KW-1003">Cell membrane</keyword>
<evidence type="ECO:0000256" key="4">
    <source>
        <dbReference type="ARBA" id="ARBA00022679"/>
    </source>
</evidence>
<evidence type="ECO:0000313" key="10">
    <source>
        <dbReference type="EMBL" id="PIP25186.1"/>
    </source>
</evidence>
<feature type="transmembrane region" description="Helical" evidence="8">
    <location>
        <begin position="162"/>
        <end position="181"/>
    </location>
</feature>
<dbReference type="GO" id="GO:0016763">
    <property type="term" value="F:pentosyltransferase activity"/>
    <property type="evidence" value="ECO:0007669"/>
    <property type="project" value="TreeGrafter"/>
</dbReference>
<evidence type="ECO:0000256" key="5">
    <source>
        <dbReference type="ARBA" id="ARBA00022692"/>
    </source>
</evidence>
<evidence type="ECO:0000313" key="11">
    <source>
        <dbReference type="Proteomes" id="UP000228681"/>
    </source>
</evidence>
<keyword evidence="6 8" id="KW-1133">Transmembrane helix</keyword>
<dbReference type="InterPro" id="IPR050297">
    <property type="entry name" value="LipidA_mod_glycosyltrf_83"/>
</dbReference>
<comment type="caution">
    <text evidence="10">The sequence shown here is derived from an EMBL/GenBank/DDBJ whole genome shotgun (WGS) entry which is preliminary data.</text>
</comment>
<comment type="subcellular location">
    <subcellularLocation>
        <location evidence="1">Cell membrane</location>
        <topology evidence="1">Multi-pass membrane protein</topology>
    </subcellularLocation>
</comment>
<evidence type="ECO:0000256" key="3">
    <source>
        <dbReference type="ARBA" id="ARBA00022676"/>
    </source>
</evidence>
<dbReference type="PANTHER" id="PTHR33908:SF11">
    <property type="entry name" value="MEMBRANE PROTEIN"/>
    <property type="match status" value="1"/>
</dbReference>
<keyword evidence="4" id="KW-0808">Transferase</keyword>
<dbReference type="AlphaFoldDB" id="A0A2G9Z108"/>
<protein>
    <recommendedName>
        <fullName evidence="9">Glycosyltransferase RgtA/B/C/D-like domain-containing protein</fullName>
    </recommendedName>
</protein>
<reference evidence="10 11" key="1">
    <citation type="submission" date="2017-09" db="EMBL/GenBank/DDBJ databases">
        <title>Depth-based differentiation of microbial function through sediment-hosted aquifers and enrichment of novel symbionts in the deep terrestrial subsurface.</title>
        <authorList>
            <person name="Probst A.J."/>
            <person name="Ladd B."/>
            <person name="Jarett J.K."/>
            <person name="Geller-Mcgrath D.E."/>
            <person name="Sieber C.M."/>
            <person name="Emerson J.B."/>
            <person name="Anantharaman K."/>
            <person name="Thomas B.C."/>
            <person name="Malmstrom R."/>
            <person name="Stieglmeier M."/>
            <person name="Klingl A."/>
            <person name="Woyke T."/>
            <person name="Ryan C.M."/>
            <person name="Banfield J.F."/>
        </authorList>
    </citation>
    <scope>NUCLEOTIDE SEQUENCE [LARGE SCALE GENOMIC DNA]</scope>
    <source>
        <strain evidence="10">CG23_combo_of_CG06-09_8_20_14_all_36_12</strain>
    </source>
</reference>
<feature type="transmembrane region" description="Helical" evidence="8">
    <location>
        <begin position="411"/>
        <end position="431"/>
    </location>
</feature>
<keyword evidence="5 8" id="KW-0812">Transmembrane</keyword>
<evidence type="ECO:0000256" key="6">
    <source>
        <dbReference type="ARBA" id="ARBA00022989"/>
    </source>
</evidence>
<organism evidence="10 11">
    <name type="scientific">Candidatus Nealsonbacteria bacterium CG23_combo_of_CG06-09_8_20_14_all_36_12</name>
    <dbReference type="NCBI Taxonomy" id="1974718"/>
    <lineage>
        <taxon>Bacteria</taxon>
        <taxon>Candidatus Nealsoniibacteriota</taxon>
    </lineage>
</organism>
<evidence type="ECO:0000256" key="8">
    <source>
        <dbReference type="SAM" id="Phobius"/>
    </source>
</evidence>
<feature type="transmembrane region" description="Helical" evidence="8">
    <location>
        <begin position="6"/>
        <end position="25"/>
    </location>
</feature>
<evidence type="ECO:0000256" key="1">
    <source>
        <dbReference type="ARBA" id="ARBA00004651"/>
    </source>
</evidence>
<gene>
    <name evidence="10" type="ORF">COX34_00070</name>
</gene>
<evidence type="ECO:0000256" key="7">
    <source>
        <dbReference type="ARBA" id="ARBA00023136"/>
    </source>
</evidence>
<dbReference type="InterPro" id="IPR038731">
    <property type="entry name" value="RgtA/B/C-like"/>
</dbReference>
<proteinExistence type="predicted"/>
<dbReference type="Proteomes" id="UP000228681">
    <property type="component" value="Unassembled WGS sequence"/>
</dbReference>